<dbReference type="SUPFAM" id="SSF48179">
    <property type="entry name" value="6-phosphogluconate dehydrogenase C-terminal domain-like"/>
    <property type="match status" value="1"/>
</dbReference>
<protein>
    <recommendedName>
        <fullName evidence="5">Endo-1,5-alpha-L-arabinanase A</fullName>
    </recommendedName>
</protein>
<feature type="chain" id="PRO_5042039095" description="Endo-1,5-alpha-L-arabinanase A" evidence="8">
    <location>
        <begin position="24"/>
        <end position="1019"/>
    </location>
</feature>
<dbReference type="CDD" id="cd18831">
    <property type="entry name" value="GH43_AnAbnA-like"/>
    <property type="match status" value="2"/>
</dbReference>
<evidence type="ECO:0000256" key="6">
    <source>
        <dbReference type="PIRSR" id="PIRSR606710-1"/>
    </source>
</evidence>
<evidence type="ECO:0000256" key="1">
    <source>
        <dbReference type="ARBA" id="ARBA00004834"/>
    </source>
</evidence>
<dbReference type="PANTHER" id="PTHR43301:SF3">
    <property type="entry name" value="ARABINAN ENDO-1,5-ALPHA-L-ARABINOSIDASE A-RELATED"/>
    <property type="match status" value="1"/>
</dbReference>
<evidence type="ECO:0000256" key="3">
    <source>
        <dbReference type="ARBA" id="ARBA00022801"/>
    </source>
</evidence>
<name>A0AAD7TM41_9APHY</name>
<evidence type="ECO:0000313" key="11">
    <source>
        <dbReference type="Proteomes" id="UP001215151"/>
    </source>
</evidence>
<dbReference type="InterPro" id="IPR013328">
    <property type="entry name" value="6PGD_dom2"/>
</dbReference>
<dbReference type="GO" id="GO:0004553">
    <property type="term" value="F:hydrolase activity, hydrolyzing O-glycosyl compounds"/>
    <property type="evidence" value="ECO:0007669"/>
    <property type="project" value="InterPro"/>
</dbReference>
<organism evidence="10 11">
    <name type="scientific">Trametes cubensis</name>
    <dbReference type="NCBI Taxonomy" id="1111947"/>
    <lineage>
        <taxon>Eukaryota</taxon>
        <taxon>Fungi</taxon>
        <taxon>Dikarya</taxon>
        <taxon>Basidiomycota</taxon>
        <taxon>Agaricomycotina</taxon>
        <taxon>Agaricomycetes</taxon>
        <taxon>Polyporales</taxon>
        <taxon>Polyporaceae</taxon>
        <taxon>Trametes</taxon>
    </lineage>
</organism>
<keyword evidence="4" id="KW-0326">Glycosidase</keyword>
<keyword evidence="3" id="KW-0378">Hydrolase</keyword>
<feature type="signal peptide" evidence="8">
    <location>
        <begin position="1"/>
        <end position="23"/>
    </location>
</feature>
<dbReference type="PANTHER" id="PTHR43301">
    <property type="entry name" value="ARABINAN ENDO-1,5-ALPHA-L-ARABINOSIDASE"/>
    <property type="match status" value="1"/>
</dbReference>
<evidence type="ECO:0000256" key="4">
    <source>
        <dbReference type="ARBA" id="ARBA00023295"/>
    </source>
</evidence>
<accession>A0AAD7TM41</accession>
<gene>
    <name evidence="10" type="ORF">ONZ51_g9048</name>
</gene>
<dbReference type="InterPro" id="IPR013752">
    <property type="entry name" value="KPA_reductase"/>
</dbReference>
<evidence type="ECO:0000256" key="2">
    <source>
        <dbReference type="ARBA" id="ARBA00009865"/>
    </source>
</evidence>
<comment type="pathway">
    <text evidence="1">Glycan metabolism; L-arabinan degradation.</text>
</comment>
<dbReference type="AlphaFoldDB" id="A0AAD7TM41"/>
<dbReference type="InterPro" id="IPR050727">
    <property type="entry name" value="GH43_arabinanases"/>
</dbReference>
<comment type="caution">
    <text evidence="10">The sequence shown here is derived from an EMBL/GenBank/DDBJ whole genome shotgun (WGS) entry which is preliminary data.</text>
</comment>
<keyword evidence="11" id="KW-1185">Reference proteome</keyword>
<sequence>MFRALGLSSVFLGLLAFISGSIAASFPDPLPLSGSAFIHDPSLVQRASDGKYYLFTTHNKGGILTATNLAGPWTSVGSILPSDSVINLPGRDDIWAPDVSFHNGQYYAYYAVSTFGSQNSAIGLATSSSMDPGTWTDHGQVFASTTGNAYNAIDPNLVIDEHGSPVLTFGSFWSDIYQVNLASNLQSVSGSPVQVSFNSTSPQPEEGAFVWKHGSFYYLFFSSGTCCGFVANNLPPAGDEYKVFVGRSSSAHGPFVDKSGRDLRQTGGTLVLASHGNVYAPGGQSIFTDSKSGKDIFVYHYVPVNSPQPYSDTCDAMTSKSSPTFGFELLCAIASFTAIYSEITLLALFAPTARRPVDHAAFAPHGAVGISNSRNAEFSPPVDRVPSCDAPVSHREGSEYVSFAVTFPDPLQLAGDHVYVHDPSLIQRESDGKYFLFSSHDQAAIITADNLAGPWTQVGSILPGGSSIRDIPGWDDIWAPDVSFHGGEYYAYYAVSVSGSQNSSIGLATSSNMEPGSWTDHGQVFRTYTGDPYNAIDPTLIIDEDGIPLLTWGSYWGDIYQYDLASDFQTIIGSPVQVAHNSTPVPAPLPQASTEGSFVWKHGDFYYLFVSNGQCCGFDPNNLPPPGQEYKVFVGRSTSAHGPFIDQNGIDMVNNGGTLVIASHGDVFAPGGEGVFTDSKSGKDIFVYHYLHSQGDIAYKEANSSLGLNAIDWSSTTDWTSTQIALASTQHGSLTEEMVRTIEEAADRHYSYVICAFKVIPEVITTPALLAPLLARLDSSPQDQPTAFVLLQNGIGIEDDLQAALAKIDGPSVVISGCCWVDTTLVDGGKKVVQHGNERLVLGYHRAPEGSTNFDESMSTRALDNLCGLLRAAGGNVEAAPDVDIARWRKVLWNASFSTLCTLTRCHVGDVLALETSRSALRDVMHEVLAVARASLPPSPSRDEILADAVVDQIIEHENPKSVFRPSMLVDLDYGRPMEVEAIVGGVLRRAKAKGVQTPKLDLIYAALSVIQRGLINPA</sequence>
<keyword evidence="8" id="KW-0732">Signal</keyword>
<dbReference type="GO" id="GO:0005975">
    <property type="term" value="P:carbohydrate metabolic process"/>
    <property type="evidence" value="ECO:0007669"/>
    <property type="project" value="InterPro"/>
</dbReference>
<feature type="active site" description="Proton donor" evidence="6">
    <location>
        <position position="206"/>
    </location>
</feature>
<feature type="site" description="Important for catalytic activity, responsible for pKa modulation of the active site Glu and correct orientation of both the proton donor and substrate" evidence="7">
    <location>
        <position position="154"/>
    </location>
</feature>
<dbReference type="Gene3D" id="2.115.10.20">
    <property type="entry name" value="Glycosyl hydrolase domain, family 43"/>
    <property type="match status" value="2"/>
</dbReference>
<dbReference type="FunFam" id="1.10.1040.10:FF:000017">
    <property type="entry name" value="2-dehydropantoate 2-reductase"/>
    <property type="match status" value="1"/>
</dbReference>
<feature type="domain" description="Ketopantoate reductase C-terminal" evidence="9">
    <location>
        <begin position="885"/>
        <end position="1011"/>
    </location>
</feature>
<evidence type="ECO:0000256" key="5">
    <source>
        <dbReference type="ARBA" id="ARBA00042202"/>
    </source>
</evidence>
<dbReference type="InterPro" id="IPR023296">
    <property type="entry name" value="Glyco_hydro_beta-prop_sf"/>
</dbReference>
<dbReference type="Pfam" id="PF08546">
    <property type="entry name" value="ApbA_C"/>
    <property type="match status" value="1"/>
</dbReference>
<dbReference type="Proteomes" id="UP001215151">
    <property type="component" value="Unassembled WGS sequence"/>
</dbReference>
<evidence type="ECO:0000313" key="10">
    <source>
        <dbReference type="EMBL" id="KAJ8469353.1"/>
    </source>
</evidence>
<feature type="active site" description="Proton acceptor" evidence="6">
    <location>
        <position position="40"/>
    </location>
</feature>
<evidence type="ECO:0000259" key="9">
    <source>
        <dbReference type="Pfam" id="PF08546"/>
    </source>
</evidence>
<reference evidence="10" key="1">
    <citation type="submission" date="2022-11" db="EMBL/GenBank/DDBJ databases">
        <title>Genome Sequence of Cubamyces cubensis.</title>
        <authorList>
            <person name="Buettner E."/>
        </authorList>
    </citation>
    <scope>NUCLEOTIDE SEQUENCE</scope>
    <source>
        <strain evidence="10">MPL-01</strain>
    </source>
</reference>
<comment type="similarity">
    <text evidence="2">Belongs to the glycosyl hydrolase 43 family.</text>
</comment>
<dbReference type="SUPFAM" id="SSF75005">
    <property type="entry name" value="Arabinanase/levansucrase/invertase"/>
    <property type="match status" value="2"/>
</dbReference>
<evidence type="ECO:0000256" key="8">
    <source>
        <dbReference type="SAM" id="SignalP"/>
    </source>
</evidence>
<dbReference type="InterPro" id="IPR008927">
    <property type="entry name" value="6-PGluconate_DH-like_C_sf"/>
</dbReference>
<dbReference type="InterPro" id="IPR006710">
    <property type="entry name" value="Glyco_hydro_43"/>
</dbReference>
<evidence type="ECO:0000256" key="7">
    <source>
        <dbReference type="PIRSR" id="PIRSR606710-2"/>
    </source>
</evidence>
<dbReference type="Gene3D" id="1.10.1040.10">
    <property type="entry name" value="N-(1-d-carboxylethyl)-l-norvaline Dehydrogenase, domain 2"/>
    <property type="match status" value="1"/>
</dbReference>
<dbReference type="EMBL" id="JAPEVG010000294">
    <property type="protein sequence ID" value="KAJ8469353.1"/>
    <property type="molecule type" value="Genomic_DNA"/>
</dbReference>
<proteinExistence type="inferred from homology"/>
<dbReference type="Pfam" id="PF04616">
    <property type="entry name" value="Glyco_hydro_43"/>
    <property type="match status" value="2"/>
</dbReference>
<dbReference type="Gene3D" id="3.40.50.720">
    <property type="entry name" value="NAD(P)-binding Rossmann-like Domain"/>
    <property type="match status" value="1"/>
</dbReference>